<comment type="caution">
    <text evidence="1">The sequence shown here is derived from an EMBL/GenBank/DDBJ whole genome shotgun (WGS) entry which is preliminary data.</text>
</comment>
<dbReference type="Proteomes" id="UP000703269">
    <property type="component" value="Unassembled WGS sequence"/>
</dbReference>
<organism evidence="1 2">
    <name type="scientific">Phanerochaete sordida</name>
    <dbReference type="NCBI Taxonomy" id="48140"/>
    <lineage>
        <taxon>Eukaryota</taxon>
        <taxon>Fungi</taxon>
        <taxon>Dikarya</taxon>
        <taxon>Basidiomycota</taxon>
        <taxon>Agaricomycotina</taxon>
        <taxon>Agaricomycetes</taxon>
        <taxon>Polyporales</taxon>
        <taxon>Phanerochaetaceae</taxon>
        <taxon>Phanerochaete</taxon>
    </lineage>
</organism>
<evidence type="ECO:0000313" key="2">
    <source>
        <dbReference type="Proteomes" id="UP000703269"/>
    </source>
</evidence>
<proteinExistence type="predicted"/>
<gene>
    <name evidence="1" type="ORF">PsYK624_020060</name>
</gene>
<evidence type="ECO:0000313" key="1">
    <source>
        <dbReference type="EMBL" id="GJE85926.1"/>
    </source>
</evidence>
<keyword evidence="2" id="KW-1185">Reference proteome</keyword>
<dbReference type="AlphaFoldDB" id="A0A9P3G0E1"/>
<dbReference type="EMBL" id="BPQB01000003">
    <property type="protein sequence ID" value="GJE85926.1"/>
    <property type="molecule type" value="Genomic_DNA"/>
</dbReference>
<sequence>MNASPQLTVAFPSFASSHLILAYEMPGVQRAYHPLPHRHTSDLPWAELLRSIWLLAPFCTRRHICDSYGALASTYSEYSIDGSHIKLGSNHIHRAPDLRLPTLLFKFRLTRL</sequence>
<protein>
    <submittedName>
        <fullName evidence="1">Uncharacterized protein</fullName>
    </submittedName>
</protein>
<reference evidence="1 2" key="1">
    <citation type="submission" date="2021-08" db="EMBL/GenBank/DDBJ databases">
        <title>Draft Genome Sequence of Phanerochaete sordida strain YK-624.</title>
        <authorList>
            <person name="Mori T."/>
            <person name="Dohra H."/>
            <person name="Suzuki T."/>
            <person name="Kawagishi H."/>
            <person name="Hirai H."/>
        </authorList>
    </citation>
    <scope>NUCLEOTIDE SEQUENCE [LARGE SCALE GENOMIC DNA]</scope>
    <source>
        <strain evidence="1 2">YK-624</strain>
    </source>
</reference>
<accession>A0A9P3G0E1</accession>
<name>A0A9P3G0E1_9APHY</name>